<accession>W2T533</accession>
<evidence type="ECO:0000259" key="1">
    <source>
        <dbReference type="Pfam" id="PF05378"/>
    </source>
</evidence>
<evidence type="ECO:0000313" key="2">
    <source>
        <dbReference type="EMBL" id="ETN76082.1"/>
    </source>
</evidence>
<gene>
    <name evidence="2" type="ORF">NECAME_11928</name>
</gene>
<proteinExistence type="predicted"/>
<evidence type="ECO:0000313" key="3">
    <source>
        <dbReference type="Proteomes" id="UP000053676"/>
    </source>
</evidence>
<sequence length="96" mass="10327">MRGFGFAIDRGGTFTDVCVFKPDGSTRVLKASFDPSDPCECEDAINFLLFSSGTFQGILVLSEDPANYNDAPTEAIRQVLEQESGVPIPRGVPVPT</sequence>
<organism evidence="2 3">
    <name type="scientific">Necator americanus</name>
    <name type="common">Human hookworm</name>
    <dbReference type="NCBI Taxonomy" id="51031"/>
    <lineage>
        <taxon>Eukaryota</taxon>
        <taxon>Metazoa</taxon>
        <taxon>Ecdysozoa</taxon>
        <taxon>Nematoda</taxon>
        <taxon>Chromadorea</taxon>
        <taxon>Rhabditida</taxon>
        <taxon>Rhabditina</taxon>
        <taxon>Rhabditomorpha</taxon>
        <taxon>Strongyloidea</taxon>
        <taxon>Ancylostomatidae</taxon>
        <taxon>Bunostominae</taxon>
        <taxon>Necator</taxon>
    </lineage>
</organism>
<protein>
    <recommendedName>
        <fullName evidence="1">Hydantoinase/oxoprolinase N-terminal domain-containing protein</fullName>
    </recommendedName>
</protein>
<dbReference type="KEGG" id="nai:NECAME_11928"/>
<feature type="domain" description="Hydantoinase/oxoprolinase N-terminal" evidence="1">
    <location>
        <begin position="6"/>
        <end position="82"/>
    </location>
</feature>
<dbReference type="STRING" id="51031.W2T533"/>
<name>W2T533_NECAM</name>
<dbReference type="Pfam" id="PF05378">
    <property type="entry name" value="Hydant_A_N"/>
    <property type="match status" value="1"/>
</dbReference>
<dbReference type="EMBL" id="KI660251">
    <property type="protein sequence ID" value="ETN76082.1"/>
    <property type="molecule type" value="Genomic_DNA"/>
</dbReference>
<keyword evidence="3" id="KW-1185">Reference proteome</keyword>
<reference evidence="3" key="1">
    <citation type="journal article" date="2014" name="Nat. Genet.">
        <title>Genome of the human hookworm Necator americanus.</title>
        <authorList>
            <person name="Tang Y.T."/>
            <person name="Gao X."/>
            <person name="Rosa B.A."/>
            <person name="Abubucker S."/>
            <person name="Hallsworth-Pepin K."/>
            <person name="Martin J."/>
            <person name="Tyagi R."/>
            <person name="Heizer E."/>
            <person name="Zhang X."/>
            <person name="Bhonagiri-Palsikar V."/>
            <person name="Minx P."/>
            <person name="Warren W.C."/>
            <person name="Wang Q."/>
            <person name="Zhan B."/>
            <person name="Hotez P.J."/>
            <person name="Sternberg P.W."/>
            <person name="Dougall A."/>
            <person name="Gaze S.T."/>
            <person name="Mulvenna J."/>
            <person name="Sotillo J."/>
            <person name="Ranganathan S."/>
            <person name="Rabelo E.M."/>
            <person name="Wilson R.K."/>
            <person name="Felgner P.L."/>
            <person name="Bethony J."/>
            <person name="Hawdon J.M."/>
            <person name="Gasser R.B."/>
            <person name="Loukas A."/>
            <person name="Mitreva M."/>
        </authorList>
    </citation>
    <scope>NUCLEOTIDE SEQUENCE [LARGE SCALE GENOMIC DNA]</scope>
</reference>
<feature type="non-terminal residue" evidence="2">
    <location>
        <position position="96"/>
    </location>
</feature>
<dbReference type="Proteomes" id="UP000053676">
    <property type="component" value="Unassembled WGS sequence"/>
</dbReference>
<dbReference type="OrthoDB" id="3643at2759"/>
<dbReference type="AlphaFoldDB" id="W2T533"/>
<dbReference type="InterPro" id="IPR008040">
    <property type="entry name" value="Hydant_A_N"/>
</dbReference>